<dbReference type="EMBL" id="VHSG01000008">
    <property type="protein sequence ID" value="TQV81232.1"/>
    <property type="molecule type" value="Genomic_DNA"/>
</dbReference>
<protein>
    <submittedName>
        <fullName evidence="3">VOC family protein</fullName>
    </submittedName>
</protein>
<dbReference type="Pfam" id="PF00903">
    <property type="entry name" value="Glyoxalase"/>
    <property type="match status" value="1"/>
</dbReference>
<feature type="chain" id="PRO_5021744439" evidence="1">
    <location>
        <begin position="20"/>
        <end position="187"/>
    </location>
</feature>
<dbReference type="RefSeq" id="WP_142903893.1">
    <property type="nucleotide sequence ID" value="NZ_ML660091.1"/>
</dbReference>
<keyword evidence="4" id="KW-1185">Reference proteome</keyword>
<dbReference type="OrthoDB" id="108351at2"/>
<gene>
    <name evidence="3" type="ORF">FKG94_09010</name>
</gene>
<evidence type="ECO:0000313" key="4">
    <source>
        <dbReference type="Proteomes" id="UP000319732"/>
    </source>
</evidence>
<reference evidence="3 4" key="1">
    <citation type="submission" date="2019-06" db="EMBL/GenBank/DDBJ databases">
        <title>Whole genome sequence for Cellvibrionaceae sp. R142.</title>
        <authorList>
            <person name="Wang G."/>
        </authorList>
    </citation>
    <scope>NUCLEOTIDE SEQUENCE [LARGE SCALE GENOMIC DNA]</scope>
    <source>
        <strain evidence="3 4">R142</strain>
    </source>
</reference>
<dbReference type="CDD" id="cd06587">
    <property type="entry name" value="VOC"/>
    <property type="match status" value="1"/>
</dbReference>
<evidence type="ECO:0000313" key="3">
    <source>
        <dbReference type="EMBL" id="TQV81232.1"/>
    </source>
</evidence>
<keyword evidence="1" id="KW-0732">Signal</keyword>
<comment type="caution">
    <text evidence="3">The sequence shown here is derived from an EMBL/GenBank/DDBJ whole genome shotgun (WGS) entry which is preliminary data.</text>
</comment>
<dbReference type="InterPro" id="IPR029068">
    <property type="entry name" value="Glyas_Bleomycin-R_OHBP_Dase"/>
</dbReference>
<dbReference type="SUPFAM" id="SSF54593">
    <property type="entry name" value="Glyoxalase/Bleomycin resistance protein/Dihydroxybiphenyl dioxygenase"/>
    <property type="match status" value="1"/>
</dbReference>
<organism evidence="3 4">
    <name type="scientific">Exilibacterium tricleocarpae</name>
    <dbReference type="NCBI Taxonomy" id="2591008"/>
    <lineage>
        <taxon>Bacteria</taxon>
        <taxon>Pseudomonadati</taxon>
        <taxon>Pseudomonadota</taxon>
        <taxon>Gammaproteobacteria</taxon>
        <taxon>Cellvibrionales</taxon>
        <taxon>Cellvibrionaceae</taxon>
        <taxon>Exilibacterium</taxon>
    </lineage>
</organism>
<dbReference type="Gene3D" id="3.10.180.10">
    <property type="entry name" value="2,3-Dihydroxybiphenyl 1,2-Dioxygenase, domain 1"/>
    <property type="match status" value="1"/>
</dbReference>
<evidence type="ECO:0000256" key="1">
    <source>
        <dbReference type="SAM" id="SignalP"/>
    </source>
</evidence>
<evidence type="ECO:0000259" key="2">
    <source>
        <dbReference type="Pfam" id="PF00903"/>
    </source>
</evidence>
<accession>A0A545TVK3</accession>
<feature type="domain" description="Glyoxalase/fosfomycin resistance/dioxygenase" evidence="2">
    <location>
        <begin position="35"/>
        <end position="175"/>
    </location>
</feature>
<name>A0A545TVK3_9GAMM</name>
<feature type="signal peptide" evidence="1">
    <location>
        <begin position="1"/>
        <end position="19"/>
    </location>
</feature>
<dbReference type="Proteomes" id="UP000319732">
    <property type="component" value="Unassembled WGS sequence"/>
</dbReference>
<sequence length="187" mass="20692">MKTIVVAVIIWTLATAAAAKPVPEAERIPVDVRRTTFIVKDAGASLPLYRDALGMKVIYDQVLESGDPKDTENYKKRRLVLLRANDDFIGVLGLLQYMAPVKPEHRDRFDVPVPGDPIVVINADNLQQVWPKVVAVPGLEVISPPERIEYPRASGGTIAVMQSMIRDPNGYWIEINKILDAPAGLEK</sequence>
<proteinExistence type="predicted"/>
<dbReference type="AlphaFoldDB" id="A0A545TVK3"/>
<dbReference type="InterPro" id="IPR004360">
    <property type="entry name" value="Glyas_Fos-R_dOase_dom"/>
</dbReference>